<evidence type="ECO:0000313" key="3">
    <source>
        <dbReference type="Proteomes" id="UP000190286"/>
    </source>
</evidence>
<feature type="domain" description="Phosphoribulokinase/uridine kinase" evidence="1">
    <location>
        <begin position="51"/>
        <end position="251"/>
    </location>
</feature>
<dbReference type="InterPro" id="IPR006083">
    <property type="entry name" value="PRK/URK"/>
</dbReference>
<dbReference type="OrthoDB" id="9764644at2"/>
<dbReference type="Pfam" id="PF00485">
    <property type="entry name" value="PRK"/>
    <property type="match status" value="1"/>
</dbReference>
<gene>
    <name evidence="2" type="ORF">SAMN02745178_01039</name>
</gene>
<dbReference type="GO" id="GO:0005524">
    <property type="term" value="F:ATP binding"/>
    <property type="evidence" value="ECO:0007669"/>
    <property type="project" value="InterPro"/>
</dbReference>
<dbReference type="RefSeq" id="WP_078784032.1">
    <property type="nucleotide sequence ID" value="NZ_CAKVTM010000012.1"/>
</dbReference>
<keyword evidence="3" id="KW-1185">Reference proteome</keyword>
<keyword evidence="2" id="KW-0418">Kinase</keyword>
<reference evidence="2 3" key="1">
    <citation type="submission" date="2017-02" db="EMBL/GenBank/DDBJ databases">
        <authorList>
            <person name="Peterson S.W."/>
        </authorList>
    </citation>
    <scope>NUCLEOTIDE SEQUENCE [LARGE SCALE GENOMIC DNA]</scope>
    <source>
        <strain evidence="2 3">ATCC 27749</strain>
    </source>
</reference>
<evidence type="ECO:0000259" key="1">
    <source>
        <dbReference type="Pfam" id="PF00485"/>
    </source>
</evidence>
<name>A0A1T4WU72_9FIRM</name>
<dbReference type="PANTHER" id="PTHR10285">
    <property type="entry name" value="URIDINE KINASE"/>
    <property type="match status" value="1"/>
</dbReference>
<keyword evidence="2" id="KW-0808">Transferase</keyword>
<dbReference type="EMBL" id="FUYF01000004">
    <property type="protein sequence ID" value="SKA80913.1"/>
    <property type="molecule type" value="Genomic_DNA"/>
</dbReference>
<evidence type="ECO:0000313" key="2">
    <source>
        <dbReference type="EMBL" id="SKA80913.1"/>
    </source>
</evidence>
<organism evidence="2 3">
    <name type="scientific">Gemmiger formicilis</name>
    <dbReference type="NCBI Taxonomy" id="745368"/>
    <lineage>
        <taxon>Bacteria</taxon>
        <taxon>Bacillati</taxon>
        <taxon>Bacillota</taxon>
        <taxon>Clostridia</taxon>
        <taxon>Eubacteriales</taxon>
        <taxon>Gemmiger</taxon>
    </lineage>
</organism>
<dbReference type="STRING" id="745368.SAMN02745178_01039"/>
<proteinExistence type="predicted"/>
<protein>
    <submittedName>
        <fullName evidence="2">Uridine kinase</fullName>
    </submittedName>
</protein>
<dbReference type="SUPFAM" id="SSF52540">
    <property type="entry name" value="P-loop containing nucleoside triphosphate hydrolases"/>
    <property type="match status" value="1"/>
</dbReference>
<dbReference type="AlphaFoldDB" id="A0A1T4WU72"/>
<dbReference type="GO" id="GO:0016301">
    <property type="term" value="F:kinase activity"/>
    <property type="evidence" value="ECO:0007669"/>
    <property type="project" value="UniProtKB-KW"/>
</dbReference>
<dbReference type="Gene3D" id="3.40.50.300">
    <property type="entry name" value="P-loop containing nucleotide triphosphate hydrolases"/>
    <property type="match status" value="1"/>
</dbReference>
<dbReference type="Proteomes" id="UP000190286">
    <property type="component" value="Unassembled WGS sequence"/>
</dbReference>
<sequence>MHVTHRKRFVSRDLVALAARRPQELAALSEAHYHDQIESIADEVLAAGQRIVMLTGPSAAGKTTSAHKIADAIAARGHRSQVISLDDFYIGEGKYPKHPDGSDDYESLEALDLERLHACLKELYKTGVCDAPVFDFTIQRPSGTQRIDARDGVVIIEGLHALNPALTEELPEDAALCLYAGLREEYADSRDARCLATRDIRLARRLVRDCLFRGHGAAFTLGLWGHVCAGEDRYIKPYKPRANLLLDTTHTYEVCLWRTVLDAMPADPALTATQARQLAALREKFAAFPALGTELVPQNSMLREFIGK</sequence>
<dbReference type="InterPro" id="IPR027417">
    <property type="entry name" value="P-loop_NTPase"/>
</dbReference>
<dbReference type="GeneID" id="93337515"/>
<accession>A0A1T4WU72</accession>